<organism evidence="1 2">
    <name type="scientific">Scortum barcoo</name>
    <name type="common">barcoo grunter</name>
    <dbReference type="NCBI Taxonomy" id="214431"/>
    <lineage>
        <taxon>Eukaryota</taxon>
        <taxon>Metazoa</taxon>
        <taxon>Chordata</taxon>
        <taxon>Craniata</taxon>
        <taxon>Vertebrata</taxon>
        <taxon>Euteleostomi</taxon>
        <taxon>Actinopterygii</taxon>
        <taxon>Neopterygii</taxon>
        <taxon>Teleostei</taxon>
        <taxon>Neoteleostei</taxon>
        <taxon>Acanthomorphata</taxon>
        <taxon>Eupercaria</taxon>
        <taxon>Centrarchiformes</taxon>
        <taxon>Terapontoidei</taxon>
        <taxon>Terapontidae</taxon>
        <taxon>Scortum</taxon>
    </lineage>
</organism>
<reference evidence="1" key="1">
    <citation type="submission" date="2022-04" db="EMBL/GenBank/DDBJ databases">
        <title>Jade perch genome.</title>
        <authorList>
            <person name="Chao B."/>
        </authorList>
    </citation>
    <scope>NUCLEOTIDE SEQUENCE</scope>
    <source>
        <strain evidence="1">CB-2022</strain>
    </source>
</reference>
<comment type="caution">
    <text evidence="1">The sequence shown here is derived from an EMBL/GenBank/DDBJ whole genome shotgun (WGS) entry which is preliminary data.</text>
</comment>
<gene>
    <name evidence="1" type="ORF">L3Q82_001159</name>
</gene>
<keyword evidence="2" id="KW-1185">Reference proteome</keyword>
<dbReference type="EMBL" id="CM041542">
    <property type="protein sequence ID" value="KAI3364993.1"/>
    <property type="molecule type" value="Genomic_DNA"/>
</dbReference>
<evidence type="ECO:0000313" key="1">
    <source>
        <dbReference type="EMBL" id="KAI3364993.1"/>
    </source>
</evidence>
<protein>
    <submittedName>
        <fullName evidence="1">Uncharacterized protein</fullName>
    </submittedName>
</protein>
<evidence type="ECO:0000313" key="2">
    <source>
        <dbReference type="Proteomes" id="UP000831701"/>
    </source>
</evidence>
<name>A0ACB8WC00_9TELE</name>
<dbReference type="Proteomes" id="UP000831701">
    <property type="component" value="Chromosome 12"/>
</dbReference>
<accession>A0ACB8WC00</accession>
<proteinExistence type="predicted"/>
<sequence>MAEDDYGSFVDWNQMGDLAKSSGPTKVDCKDLKEFKQMARQGYWAKNHKLRAQVYQQLIKAIPCRTVTPDAEVYRDIMGNAATKKPSSHIPLPDFVDGSPVPRYCLKAEAVASAHQIINCVAGQFPDISHCPSLPAVTSLLLHFSKDEAQCFEHISRLLACNEPGKRLLDQTFLAYESTCMTFGDLANKYCAAAHKLIVATAQDVLEVYSDWQRWVLGDLPFSHVVRILDVYLVEGYKILYRVAIALLKFYRKHKAGVQGGQGNQQPQDSSKVREEIQAFVKGIASTVTPDKLLEKAFSIRLFSRKEITLLQLTNEKSLQQKGITVKQKRRNVQLALNPDTFSSEIVSAKEMRDIWSWIPERFALCQPQLLFTTSTHGCSLNRFYSHCEGYEPTLLLIRTTDGDVCGAFLSTDWEERKRGGNKLSFFGTGECFVFRIDACFLHKLKPEMERYEWVVIRHPELASSIKTEGQEDTAPPEGQNSDNNSLQQPEKPPGDLSPFLSARHFNLNSKNTSMFMAGNFDSIIVALEQSLDSSSRYCGIELCPEQEATRSSTFHFCSFCCPAEEVLLPLQRSHHCPHCLLLVHHSVAHPEWSGDIVLFVRTAFSDAWLRAALGAAYGTAKSGTGIAAMSVMRPELIMKSIIPVVMAGIIAIYGLVVAVLIANNISERVTLYKSFLHLGAGLSVGLSGLAAGFAIGIVGDAGVRRHSSAAEAFCGHDPHFDFR</sequence>